<sequence>MALALSSQVHPDLRLEKLARLPPDLRRLAKTAANGSLESLKRLERPVRESPEGRKLLFLPVFFANLDPASIPAPDDVDTTEPSPDVVSTLMRAYISLQALESYPDLPEDLYPIIWERVWTWTDFLDQYYFCLGHSQHANRVHFLQKIWQFRSQETASHLVDSTYGVWTMVGQMWSLCVERNGFARGFAGAGVVGQFIAGPIAAAHLNELVDAIGGTQRDLAAVVVKHLTLVTCDPHNPLAPSNLYHLQSLLIFLGKTIHHGLLAREAFGHSSGLPKALVESACALARISGVEAADALRRVWNLLRWAVTENVLHLWMPSAVRCGLLRAIVACATHNPPAIDIPDFRQILTRDLPPSLVYYHVLNRMGKALCDVKTVDLRGTAISDEWTAFVDLANVRLGVLRTFRSDSHVMSRVCDNVKCGIIDQRKRFRVCSICRRRYYCSEDCQRIDWTEGGHKAGCDVLYTDRVEHPEELSTRSVSFLRALLHHDYTAMRREVWLQQILFMHAHQHRHPSTSNSNFKSDFDFYTTHFDYSRGAAQIQIHSLPQIQVQPDGHSNNNTIPQRAKNVGSLRITQAQVAASAGRMELHYMFFSAGSTARTRLFPMRSNGAGAELRKRLAEIARGFRVEDGAVNGVEEADSAEMMRKRQQLIEEEIRKVDEELWGGRWCRYTSWTKRWYALTCWTGLDVG</sequence>
<dbReference type="GO" id="GO:0008270">
    <property type="term" value="F:zinc ion binding"/>
    <property type="evidence" value="ECO:0007669"/>
    <property type="project" value="UniProtKB-KW"/>
</dbReference>
<dbReference type="Gene3D" id="1.10.220.160">
    <property type="match status" value="1"/>
</dbReference>
<evidence type="ECO:0000313" key="6">
    <source>
        <dbReference type="EMBL" id="KAF7363050.1"/>
    </source>
</evidence>
<dbReference type="PROSITE" id="PS50865">
    <property type="entry name" value="ZF_MYND_2"/>
    <property type="match status" value="1"/>
</dbReference>
<evidence type="ECO:0000259" key="5">
    <source>
        <dbReference type="PROSITE" id="PS50865"/>
    </source>
</evidence>
<evidence type="ECO:0000256" key="1">
    <source>
        <dbReference type="ARBA" id="ARBA00022723"/>
    </source>
</evidence>
<dbReference type="SUPFAM" id="SSF144232">
    <property type="entry name" value="HIT/MYND zinc finger-like"/>
    <property type="match status" value="1"/>
</dbReference>
<keyword evidence="3" id="KW-0862">Zinc</keyword>
<reference evidence="6" key="1">
    <citation type="submission" date="2020-05" db="EMBL/GenBank/DDBJ databases">
        <title>Mycena genomes resolve the evolution of fungal bioluminescence.</title>
        <authorList>
            <person name="Tsai I.J."/>
        </authorList>
    </citation>
    <scope>NUCLEOTIDE SEQUENCE</scope>
    <source>
        <strain evidence="6">CCC161011</strain>
    </source>
</reference>
<accession>A0A8H6YSC9</accession>
<name>A0A8H6YSC9_9AGAR</name>
<dbReference type="Proteomes" id="UP000620124">
    <property type="component" value="Unassembled WGS sequence"/>
</dbReference>
<keyword evidence="2 4" id="KW-0863">Zinc-finger</keyword>
<evidence type="ECO:0000256" key="2">
    <source>
        <dbReference type="ARBA" id="ARBA00022771"/>
    </source>
</evidence>
<dbReference type="Pfam" id="PF01753">
    <property type="entry name" value="zf-MYND"/>
    <property type="match status" value="1"/>
</dbReference>
<dbReference type="InterPro" id="IPR002893">
    <property type="entry name" value="Znf_MYND"/>
</dbReference>
<feature type="domain" description="MYND-type" evidence="5">
    <location>
        <begin position="417"/>
        <end position="459"/>
    </location>
</feature>
<dbReference type="OrthoDB" id="3042190at2759"/>
<evidence type="ECO:0000313" key="7">
    <source>
        <dbReference type="Proteomes" id="UP000620124"/>
    </source>
</evidence>
<keyword evidence="1" id="KW-0479">Metal-binding</keyword>
<organism evidence="6 7">
    <name type="scientific">Mycena venus</name>
    <dbReference type="NCBI Taxonomy" id="2733690"/>
    <lineage>
        <taxon>Eukaryota</taxon>
        <taxon>Fungi</taxon>
        <taxon>Dikarya</taxon>
        <taxon>Basidiomycota</taxon>
        <taxon>Agaricomycotina</taxon>
        <taxon>Agaricomycetes</taxon>
        <taxon>Agaricomycetidae</taxon>
        <taxon>Agaricales</taxon>
        <taxon>Marasmiineae</taxon>
        <taxon>Mycenaceae</taxon>
        <taxon>Mycena</taxon>
    </lineage>
</organism>
<evidence type="ECO:0000256" key="3">
    <source>
        <dbReference type="ARBA" id="ARBA00022833"/>
    </source>
</evidence>
<gene>
    <name evidence="6" type="ORF">MVEN_00656800</name>
</gene>
<evidence type="ECO:0000256" key="4">
    <source>
        <dbReference type="PROSITE-ProRule" id="PRU00134"/>
    </source>
</evidence>
<dbReference type="Gene3D" id="6.10.140.2220">
    <property type="match status" value="1"/>
</dbReference>
<proteinExistence type="predicted"/>
<keyword evidence="7" id="KW-1185">Reference proteome</keyword>
<comment type="caution">
    <text evidence="6">The sequence shown here is derived from an EMBL/GenBank/DDBJ whole genome shotgun (WGS) entry which is preliminary data.</text>
</comment>
<protein>
    <submittedName>
        <fullName evidence="6">MYND-type domain-containing protein</fullName>
    </submittedName>
</protein>
<dbReference type="EMBL" id="JACAZI010000004">
    <property type="protein sequence ID" value="KAF7363050.1"/>
    <property type="molecule type" value="Genomic_DNA"/>
</dbReference>
<dbReference type="AlphaFoldDB" id="A0A8H6YSC9"/>